<keyword evidence="5" id="KW-1185">Reference proteome</keyword>
<name>A0A6A6VL00_9PLEO</name>
<dbReference type="Pfam" id="PF00172">
    <property type="entry name" value="Zn_clus"/>
    <property type="match status" value="2"/>
</dbReference>
<evidence type="ECO:0000259" key="3">
    <source>
        <dbReference type="PROSITE" id="PS50048"/>
    </source>
</evidence>
<dbReference type="InterPro" id="IPR017956">
    <property type="entry name" value="AT_hook_DNA-bd_motif"/>
</dbReference>
<keyword evidence="1" id="KW-0539">Nucleus</keyword>
<feature type="domain" description="Zn(2)-C6 fungal-type" evidence="3">
    <location>
        <begin position="276"/>
        <end position="306"/>
    </location>
</feature>
<evidence type="ECO:0000256" key="1">
    <source>
        <dbReference type="ARBA" id="ARBA00023242"/>
    </source>
</evidence>
<dbReference type="GO" id="GO:0008270">
    <property type="term" value="F:zinc ion binding"/>
    <property type="evidence" value="ECO:0007669"/>
    <property type="project" value="InterPro"/>
</dbReference>
<dbReference type="PROSITE" id="PS00463">
    <property type="entry name" value="ZN2_CY6_FUNGAL_1"/>
    <property type="match status" value="1"/>
</dbReference>
<evidence type="ECO:0000256" key="2">
    <source>
        <dbReference type="SAM" id="MobiDB-lite"/>
    </source>
</evidence>
<dbReference type="OrthoDB" id="3251668at2759"/>
<dbReference type="PANTHER" id="PTHR37534">
    <property type="entry name" value="TRANSCRIPTIONAL ACTIVATOR PROTEIN UGA3"/>
    <property type="match status" value="1"/>
</dbReference>
<dbReference type="SMART" id="SM00066">
    <property type="entry name" value="GAL4"/>
    <property type="match status" value="2"/>
</dbReference>
<dbReference type="AlphaFoldDB" id="A0A6A6VL00"/>
<feature type="domain" description="Zn(2)-C6 fungal-type" evidence="3">
    <location>
        <begin position="318"/>
        <end position="348"/>
    </location>
</feature>
<dbReference type="CDD" id="cd00067">
    <property type="entry name" value="GAL4"/>
    <property type="match status" value="2"/>
</dbReference>
<accession>A0A6A6VL00</accession>
<feature type="region of interest" description="Disordered" evidence="2">
    <location>
        <begin position="177"/>
        <end position="270"/>
    </location>
</feature>
<dbReference type="PANTHER" id="PTHR37534:SF7">
    <property type="entry name" value="TRANSCRIPTIONAL ACTIVATOR PROTEIN UGA3"/>
    <property type="match status" value="1"/>
</dbReference>
<dbReference type="SMART" id="SM00384">
    <property type="entry name" value="AT_hook"/>
    <property type="match status" value="2"/>
</dbReference>
<dbReference type="Proteomes" id="UP000799440">
    <property type="component" value="Unassembled WGS sequence"/>
</dbReference>
<reference evidence="4" key="1">
    <citation type="journal article" date="2020" name="Stud. Mycol.">
        <title>101 Dothideomycetes genomes: a test case for predicting lifestyles and emergence of pathogens.</title>
        <authorList>
            <person name="Haridas S."/>
            <person name="Albert R."/>
            <person name="Binder M."/>
            <person name="Bloem J."/>
            <person name="Labutti K."/>
            <person name="Salamov A."/>
            <person name="Andreopoulos B."/>
            <person name="Baker S."/>
            <person name="Barry K."/>
            <person name="Bills G."/>
            <person name="Bluhm B."/>
            <person name="Cannon C."/>
            <person name="Castanera R."/>
            <person name="Culley D."/>
            <person name="Daum C."/>
            <person name="Ezra D."/>
            <person name="Gonzalez J."/>
            <person name="Henrissat B."/>
            <person name="Kuo A."/>
            <person name="Liang C."/>
            <person name="Lipzen A."/>
            <person name="Lutzoni F."/>
            <person name="Magnuson J."/>
            <person name="Mondo S."/>
            <person name="Nolan M."/>
            <person name="Ohm R."/>
            <person name="Pangilinan J."/>
            <person name="Park H.-J."/>
            <person name="Ramirez L."/>
            <person name="Alfaro M."/>
            <person name="Sun H."/>
            <person name="Tritt A."/>
            <person name="Yoshinaga Y."/>
            <person name="Zwiers L.-H."/>
            <person name="Turgeon B."/>
            <person name="Goodwin S."/>
            <person name="Spatafora J."/>
            <person name="Crous P."/>
            <person name="Grigoriev I."/>
        </authorList>
    </citation>
    <scope>NUCLEOTIDE SEQUENCE</scope>
    <source>
        <strain evidence="4">CBS 119925</strain>
    </source>
</reference>
<protein>
    <recommendedName>
        <fullName evidence="3">Zn(2)-C6 fungal-type domain-containing protein</fullName>
    </recommendedName>
</protein>
<dbReference type="PROSITE" id="PS50048">
    <property type="entry name" value="ZN2_CY6_FUNGAL_2"/>
    <property type="match status" value="2"/>
</dbReference>
<dbReference type="GO" id="GO:0000981">
    <property type="term" value="F:DNA-binding transcription factor activity, RNA polymerase II-specific"/>
    <property type="evidence" value="ECO:0007669"/>
    <property type="project" value="InterPro"/>
</dbReference>
<dbReference type="GO" id="GO:0005634">
    <property type="term" value="C:nucleus"/>
    <property type="evidence" value="ECO:0007669"/>
    <property type="project" value="TreeGrafter"/>
</dbReference>
<evidence type="ECO:0000313" key="4">
    <source>
        <dbReference type="EMBL" id="KAF2751275.1"/>
    </source>
</evidence>
<evidence type="ECO:0000313" key="5">
    <source>
        <dbReference type="Proteomes" id="UP000799440"/>
    </source>
</evidence>
<dbReference type="GO" id="GO:0045944">
    <property type="term" value="P:positive regulation of transcription by RNA polymerase II"/>
    <property type="evidence" value="ECO:0007669"/>
    <property type="project" value="TreeGrafter"/>
</dbReference>
<dbReference type="InterPro" id="IPR001138">
    <property type="entry name" value="Zn2Cys6_DnaBD"/>
</dbReference>
<sequence>MDAVEDELDVRYHRGLKPDVYYRCPTLESLDGALQNELQKNAASFIPVEIITEFVFAAASTITVPATQQTNLGALAILPAEYPQSITVQRAIARSVIDVVQAIDDFKYTERQAVNKEGSDGVRFKYVSNEKKDGNQSAPTNSRIHTLPTYDCGGAVFIKFSTKRDAINVVYKHNPIHRDVKKRGRPKKSRDDAESDPSQRPKQKRGRPKKDRDDFQVPDRYAAAQMDMFTSPEDSRASIPGKTASKKKKKGKQAGSLPTENAASPPAAAAKPMKGPCIRCREKQIKCDQTKPTCNQCSRGLWQCFYELTRPMKRSKSGCYQCKQRKRKCSEEKPLCAYCLKVDDDCEYPE</sequence>
<proteinExistence type="predicted"/>
<feature type="compositionally biased region" description="Basic residues" evidence="2">
    <location>
        <begin position="179"/>
        <end position="188"/>
    </location>
</feature>
<dbReference type="SUPFAM" id="SSF57701">
    <property type="entry name" value="Zn2/Cys6 DNA-binding domain"/>
    <property type="match status" value="2"/>
</dbReference>
<organism evidence="4 5">
    <name type="scientific">Sporormia fimetaria CBS 119925</name>
    <dbReference type="NCBI Taxonomy" id="1340428"/>
    <lineage>
        <taxon>Eukaryota</taxon>
        <taxon>Fungi</taxon>
        <taxon>Dikarya</taxon>
        <taxon>Ascomycota</taxon>
        <taxon>Pezizomycotina</taxon>
        <taxon>Dothideomycetes</taxon>
        <taxon>Pleosporomycetidae</taxon>
        <taxon>Pleosporales</taxon>
        <taxon>Sporormiaceae</taxon>
        <taxon>Sporormia</taxon>
    </lineage>
</organism>
<dbReference type="Gene3D" id="4.10.240.10">
    <property type="entry name" value="Zn(2)-C6 fungal-type DNA-binding domain"/>
    <property type="match status" value="2"/>
</dbReference>
<dbReference type="InterPro" id="IPR036864">
    <property type="entry name" value="Zn2-C6_fun-type_DNA-bd_sf"/>
</dbReference>
<dbReference type="GO" id="GO:0000976">
    <property type="term" value="F:transcription cis-regulatory region binding"/>
    <property type="evidence" value="ECO:0007669"/>
    <property type="project" value="TreeGrafter"/>
</dbReference>
<dbReference type="Pfam" id="PF02178">
    <property type="entry name" value="AT_hook"/>
    <property type="match status" value="2"/>
</dbReference>
<dbReference type="EMBL" id="MU006562">
    <property type="protein sequence ID" value="KAF2751275.1"/>
    <property type="molecule type" value="Genomic_DNA"/>
</dbReference>
<gene>
    <name evidence="4" type="ORF">M011DRAFT_491810</name>
</gene>